<proteinExistence type="predicted"/>
<gene>
    <name evidence="1" type="ORF">ACE1B6_19160</name>
</gene>
<reference evidence="1 2" key="1">
    <citation type="submission" date="2024-09" db="EMBL/GenBank/DDBJ databases">
        <title>Floridaenema gen nov. (Aerosakkonemataceae, Aerosakkonematales ord. nov., Cyanobacteria) from benthic tropical and subtropical fresh waters, with the description of four new species.</title>
        <authorList>
            <person name="Moretto J.A."/>
            <person name="Berthold D.E."/>
            <person name="Lefler F.W."/>
            <person name="Huang I.-S."/>
            <person name="Laughinghouse H. IV."/>
        </authorList>
    </citation>
    <scope>NUCLEOTIDE SEQUENCE [LARGE SCALE GENOMIC DNA]</scope>
    <source>
        <strain evidence="1 2">BLCC-F154</strain>
    </source>
</reference>
<accession>A0ABV4YEW7</accession>
<evidence type="ECO:0000313" key="2">
    <source>
        <dbReference type="Proteomes" id="UP001576776"/>
    </source>
</evidence>
<comment type="caution">
    <text evidence="1">The sequence shown here is derived from an EMBL/GenBank/DDBJ whole genome shotgun (WGS) entry which is preliminary data.</text>
</comment>
<protein>
    <submittedName>
        <fullName evidence="1">DNA-binding protein</fullName>
    </submittedName>
</protein>
<dbReference type="RefSeq" id="WP_413258858.1">
    <property type="nucleotide sequence ID" value="NZ_JBHFNS010000073.1"/>
</dbReference>
<dbReference type="EMBL" id="JBHFNS010000073">
    <property type="protein sequence ID" value="MFB2937371.1"/>
    <property type="molecule type" value="Genomic_DNA"/>
</dbReference>
<dbReference type="GO" id="GO:0003677">
    <property type="term" value="F:DNA binding"/>
    <property type="evidence" value="ECO:0007669"/>
    <property type="project" value="UniProtKB-KW"/>
</dbReference>
<sequence>MLKIKSVSYHEDLIQFLKDSEHAAGYIEAILEEEDPEPELLRNALRKVIEAWAKSDHRLSESTKQLHEKLDRILTETNATEIYTFIELINSLGFQVTISAKETE</sequence>
<organism evidence="1 2">
    <name type="scientific">Floridaenema fluviatile BLCC-F154</name>
    <dbReference type="NCBI Taxonomy" id="3153640"/>
    <lineage>
        <taxon>Bacteria</taxon>
        <taxon>Bacillati</taxon>
        <taxon>Cyanobacteriota</taxon>
        <taxon>Cyanophyceae</taxon>
        <taxon>Oscillatoriophycideae</taxon>
        <taxon>Aerosakkonematales</taxon>
        <taxon>Aerosakkonemataceae</taxon>
        <taxon>Floridanema</taxon>
        <taxon>Floridanema fluviatile</taxon>
    </lineage>
</organism>
<dbReference type="Proteomes" id="UP001576776">
    <property type="component" value="Unassembled WGS sequence"/>
</dbReference>
<evidence type="ECO:0000313" key="1">
    <source>
        <dbReference type="EMBL" id="MFB2937371.1"/>
    </source>
</evidence>
<keyword evidence="1" id="KW-0238">DNA-binding</keyword>
<keyword evidence="2" id="KW-1185">Reference proteome</keyword>
<name>A0ABV4YEW7_9CYAN</name>